<proteinExistence type="inferred from homology"/>
<evidence type="ECO:0000256" key="5">
    <source>
        <dbReference type="ARBA" id="ARBA00022737"/>
    </source>
</evidence>
<feature type="repeat" description="WD" evidence="10">
    <location>
        <begin position="74"/>
        <end position="108"/>
    </location>
</feature>
<feature type="region of interest" description="Disordered" evidence="12">
    <location>
        <begin position="467"/>
        <end position="486"/>
    </location>
</feature>
<comment type="function">
    <text evidence="11">Required for replication-independent chromatin assembly and for the periodic repression of histone gene transcription during the cell cycle.</text>
</comment>
<keyword evidence="4 10" id="KW-0853">WD repeat</keyword>
<reference evidence="15 16" key="1">
    <citation type="submission" date="2015-04" db="EMBL/GenBank/DDBJ databases">
        <title>Complete genome sequence of Schizopora paradoxa KUC8140, a cosmopolitan wood degrader in East Asia.</title>
        <authorList>
            <consortium name="DOE Joint Genome Institute"/>
            <person name="Min B."/>
            <person name="Park H."/>
            <person name="Jang Y."/>
            <person name="Kim J.-J."/>
            <person name="Kim K.H."/>
            <person name="Pangilinan J."/>
            <person name="Lipzen A."/>
            <person name="Riley R."/>
            <person name="Grigoriev I.V."/>
            <person name="Spatafora J.W."/>
            <person name="Choi I.-G."/>
        </authorList>
    </citation>
    <scope>NUCLEOTIDE SEQUENCE [LARGE SCALE GENOMIC DNA]</scope>
    <source>
        <strain evidence="15 16">KUC8140</strain>
    </source>
</reference>
<evidence type="ECO:0000256" key="4">
    <source>
        <dbReference type="ARBA" id="ARBA00022574"/>
    </source>
</evidence>
<evidence type="ECO:0000256" key="1">
    <source>
        <dbReference type="ARBA" id="ARBA00004123"/>
    </source>
</evidence>
<evidence type="ECO:0000256" key="9">
    <source>
        <dbReference type="ARBA" id="ARBA00023242"/>
    </source>
</evidence>
<dbReference type="PROSITE" id="PS50294">
    <property type="entry name" value="WD_REPEATS_REGION"/>
    <property type="match status" value="4"/>
</dbReference>
<evidence type="ECO:0000313" key="15">
    <source>
        <dbReference type="EMBL" id="KLO20118.1"/>
    </source>
</evidence>
<accession>A0A0H2SEF8</accession>
<dbReference type="Pfam" id="PF24105">
    <property type="entry name" value="Beta-prop_CAF1B_HIR1"/>
    <property type="match status" value="1"/>
</dbReference>
<keyword evidence="7 11" id="KW-0805">Transcription regulation</keyword>
<dbReference type="OrthoDB" id="1741719at2759"/>
<dbReference type="GO" id="GO:0000785">
    <property type="term" value="C:chromatin"/>
    <property type="evidence" value="ECO:0007669"/>
    <property type="project" value="TreeGrafter"/>
</dbReference>
<dbReference type="FunCoup" id="A0A0H2SEF8">
    <property type="interactions" value="375"/>
</dbReference>
<evidence type="ECO:0000313" key="16">
    <source>
        <dbReference type="Proteomes" id="UP000053477"/>
    </source>
</evidence>
<dbReference type="InterPro" id="IPR015943">
    <property type="entry name" value="WD40/YVTN_repeat-like_dom_sf"/>
</dbReference>
<dbReference type="PROSITE" id="PS00678">
    <property type="entry name" value="WD_REPEATS_1"/>
    <property type="match status" value="1"/>
</dbReference>
<keyword evidence="6 11" id="KW-0156">Chromatin regulator</keyword>
<sequence length="966" mass="105080">MRFTKPAWVIHQVTDGTKSENAKRLPIFSVHVHPDGSRIATGGLDGKVRIWSTKPILNQSSELSNKPPKSLCTLSMHTGPVLTVRWAHSGRWLASGSDDAIVMIWDLDPHGSGRLWGSDEVNVEGWKPLKRLVGHESDVTDVAWSPEDRFIATTGLDSKVFIWCGFTLERLAKLDLHQGFVKGVCWDPVGEFLATASDDRSVNIWRTTDWGLEACVTKPFEHSPGSTFFRRLSWSPDGAHITASNATNNNGYVFTAAVITRSTWTSEISLVGHENTVEVASYNPHIFLRDPSMPVVTSNICSVVALGADDLSVSVWQTKSARPLIAAKEVFERPILDLNWSWDGLTLYAVSSDGTLGVFNFDVEELEGIAPRDSQKVYLQKFGFIPPPLPAGYTHVPAQMQPNGRSKVTINGSTGRSTPPLTPPRQTPTMTNGFGGTPGLGSEHVNTLVARKGGKNKKRVQPNFVGSLGASGSTIPSSGNVPSSNVDGRYPQQHVSHSGDVGGNVPISTFGRGFESAMDLDLGGDFDRAFEGGMDMEVPINSLDSRSRRNFGDDTKVPKARTLGGDRVRNIGDNEVREIKVAPRAEIMVNSVAGSSTSLTFPSPSLKTYFSVKVEDTGDILEARNSEDTSEPAEVTFQGSKDKSVQWLDYLPSRVTALAGTSRFCAVAMEDGSINLYSHTGRRLMPSINLGLPIAYFDASKNFLMAVTSSGTMHVWNAKTLSAVHPPVSMSPLTSCLLPTAPTPELPNGLTPTITNISISPNGVCLVQISSGLAMSYDKNLMNWVRVGDVWWASGSTCWKTRPRTSSVAFSSSSNSGSSSSAANGIVASVEARISESVSSSATQSEAEKQRPDWWGPALTLGHLETKIHVARMLESTTEYRQALLLYARTLADEGFRAKAEELLRELYGPVYWRPGKSEESWSPTVVGLQKRDLAKEVLTIFARSKTLFKLAQEYQDLLKKSVAED</sequence>
<dbReference type="GO" id="GO:0006351">
    <property type="term" value="P:DNA-templated transcription"/>
    <property type="evidence" value="ECO:0007669"/>
    <property type="project" value="InterPro"/>
</dbReference>
<evidence type="ECO:0000259" key="13">
    <source>
        <dbReference type="Pfam" id="PF07569"/>
    </source>
</evidence>
<dbReference type="GO" id="GO:0005634">
    <property type="term" value="C:nucleus"/>
    <property type="evidence" value="ECO:0007669"/>
    <property type="project" value="UniProtKB-SubCell"/>
</dbReference>
<dbReference type="PANTHER" id="PTHR13831">
    <property type="entry name" value="MEMBER OF THE HIR1 FAMILY OF WD-REPEAT PROTEINS"/>
    <property type="match status" value="1"/>
</dbReference>
<evidence type="ECO:0000256" key="2">
    <source>
        <dbReference type="ARBA" id="ARBA00007306"/>
    </source>
</evidence>
<evidence type="ECO:0000256" key="3">
    <source>
        <dbReference type="ARBA" id="ARBA00022491"/>
    </source>
</evidence>
<dbReference type="Proteomes" id="UP000053477">
    <property type="component" value="Unassembled WGS sequence"/>
</dbReference>
<evidence type="ECO:0000256" key="8">
    <source>
        <dbReference type="ARBA" id="ARBA00023163"/>
    </source>
</evidence>
<dbReference type="InterPro" id="IPR055410">
    <property type="entry name" value="Beta-prop_CAF1B_HIR1"/>
</dbReference>
<dbReference type="Pfam" id="PF07569">
    <property type="entry name" value="Hira"/>
    <property type="match status" value="1"/>
</dbReference>
<dbReference type="STRING" id="27342.A0A0H2SEF8"/>
<dbReference type="InParanoid" id="A0A0H2SEF8"/>
<dbReference type="Gene3D" id="2.130.10.10">
    <property type="entry name" value="YVTN repeat-like/Quinoprotein amine dehydrogenase"/>
    <property type="match status" value="2"/>
</dbReference>
<dbReference type="CDD" id="cd00200">
    <property type="entry name" value="WD40"/>
    <property type="match status" value="1"/>
</dbReference>
<keyword evidence="3 11" id="KW-0678">Repressor</keyword>
<dbReference type="GO" id="GO:0006338">
    <property type="term" value="P:chromatin remodeling"/>
    <property type="evidence" value="ECO:0007669"/>
    <property type="project" value="InterPro"/>
</dbReference>
<evidence type="ECO:0000256" key="10">
    <source>
        <dbReference type="PROSITE-ProRule" id="PRU00221"/>
    </source>
</evidence>
<dbReference type="InterPro" id="IPR036322">
    <property type="entry name" value="WD40_repeat_dom_sf"/>
</dbReference>
<feature type="compositionally biased region" description="Polar residues" evidence="12">
    <location>
        <begin position="470"/>
        <end position="486"/>
    </location>
</feature>
<comment type="similarity">
    <text evidence="2 11">Belongs to the WD repeat HIR1 family.</text>
</comment>
<dbReference type="EMBL" id="KQ085883">
    <property type="protein sequence ID" value="KLO20118.1"/>
    <property type="molecule type" value="Genomic_DNA"/>
</dbReference>
<keyword evidence="16" id="KW-1185">Reference proteome</keyword>
<dbReference type="SMART" id="SM00320">
    <property type="entry name" value="WD40"/>
    <property type="match status" value="7"/>
</dbReference>
<evidence type="ECO:0000259" key="14">
    <source>
        <dbReference type="Pfam" id="PF24105"/>
    </source>
</evidence>
<organism evidence="15 16">
    <name type="scientific">Schizopora paradoxa</name>
    <dbReference type="NCBI Taxonomy" id="27342"/>
    <lineage>
        <taxon>Eukaryota</taxon>
        <taxon>Fungi</taxon>
        <taxon>Dikarya</taxon>
        <taxon>Basidiomycota</taxon>
        <taxon>Agaricomycotina</taxon>
        <taxon>Agaricomycetes</taxon>
        <taxon>Hymenochaetales</taxon>
        <taxon>Schizoporaceae</taxon>
        <taxon>Schizopora</taxon>
    </lineage>
</organism>
<protein>
    <recommendedName>
        <fullName evidence="11">Protein HIR</fullName>
    </recommendedName>
</protein>
<evidence type="ECO:0000256" key="6">
    <source>
        <dbReference type="ARBA" id="ARBA00022853"/>
    </source>
</evidence>
<dbReference type="GO" id="GO:0031491">
    <property type="term" value="F:nucleosome binding"/>
    <property type="evidence" value="ECO:0007669"/>
    <property type="project" value="TreeGrafter"/>
</dbReference>
<dbReference type="SUPFAM" id="SSF50978">
    <property type="entry name" value="WD40 repeat-like"/>
    <property type="match status" value="2"/>
</dbReference>
<gene>
    <name evidence="15" type="ORF">SCHPADRAFT_898170</name>
</gene>
<keyword evidence="5 11" id="KW-0677">Repeat</keyword>
<feature type="repeat" description="WD" evidence="10">
    <location>
        <begin position="132"/>
        <end position="163"/>
    </location>
</feature>
<evidence type="ECO:0000256" key="12">
    <source>
        <dbReference type="SAM" id="MobiDB-lite"/>
    </source>
</evidence>
<feature type="repeat" description="WD" evidence="10">
    <location>
        <begin position="174"/>
        <end position="205"/>
    </location>
</feature>
<feature type="repeat" description="WD" evidence="10">
    <location>
        <begin position="20"/>
        <end position="52"/>
    </location>
</feature>
<dbReference type="GO" id="GO:0000417">
    <property type="term" value="C:HIR complex"/>
    <property type="evidence" value="ECO:0007669"/>
    <property type="project" value="TreeGrafter"/>
</dbReference>
<comment type="subcellular location">
    <subcellularLocation>
        <location evidence="1 11">Nucleus</location>
    </subcellularLocation>
</comment>
<evidence type="ECO:0000256" key="7">
    <source>
        <dbReference type="ARBA" id="ARBA00023015"/>
    </source>
</evidence>
<dbReference type="InterPro" id="IPR019775">
    <property type="entry name" value="WD40_repeat_CS"/>
</dbReference>
<dbReference type="InterPro" id="IPR011494">
    <property type="entry name" value="HIRA-like_C"/>
</dbReference>
<dbReference type="PANTHER" id="PTHR13831:SF0">
    <property type="entry name" value="PROTEIN HIRA"/>
    <property type="match status" value="1"/>
</dbReference>
<feature type="domain" description="Protein HIRA-like C-terminal" evidence="13">
    <location>
        <begin position="681"/>
        <end position="907"/>
    </location>
</feature>
<dbReference type="PROSITE" id="PS50082">
    <property type="entry name" value="WD_REPEATS_2"/>
    <property type="match status" value="4"/>
</dbReference>
<evidence type="ECO:0000256" key="11">
    <source>
        <dbReference type="RuleBase" id="RU364014"/>
    </source>
</evidence>
<dbReference type="GO" id="GO:0006355">
    <property type="term" value="P:regulation of DNA-templated transcription"/>
    <property type="evidence" value="ECO:0007669"/>
    <property type="project" value="InterPro"/>
</dbReference>
<dbReference type="AlphaFoldDB" id="A0A0H2SEF8"/>
<name>A0A0H2SEF8_9AGAM</name>
<feature type="domain" description="CAF1B/HIR1 beta-propeller" evidence="14">
    <location>
        <begin position="24"/>
        <end position="366"/>
    </location>
</feature>
<keyword evidence="9 11" id="KW-0539">Nucleus</keyword>
<dbReference type="InterPro" id="IPR031120">
    <property type="entry name" value="HIR1-like"/>
</dbReference>
<keyword evidence="8 11" id="KW-0804">Transcription</keyword>
<dbReference type="InterPro" id="IPR001680">
    <property type="entry name" value="WD40_rpt"/>
</dbReference>